<gene>
    <name evidence="1" type="ORF">PVAP13_8NG248300</name>
</gene>
<protein>
    <submittedName>
        <fullName evidence="1">Uncharacterized protein</fullName>
    </submittedName>
</protein>
<accession>A0A8T0PDI0</accession>
<name>A0A8T0PDI0_PANVG</name>
<proteinExistence type="predicted"/>
<comment type="caution">
    <text evidence="1">The sequence shown here is derived from an EMBL/GenBank/DDBJ whole genome shotgun (WGS) entry which is preliminary data.</text>
</comment>
<keyword evidence="2" id="KW-1185">Reference proteome</keyword>
<organism evidence="1 2">
    <name type="scientific">Panicum virgatum</name>
    <name type="common">Blackwell switchgrass</name>
    <dbReference type="NCBI Taxonomy" id="38727"/>
    <lineage>
        <taxon>Eukaryota</taxon>
        <taxon>Viridiplantae</taxon>
        <taxon>Streptophyta</taxon>
        <taxon>Embryophyta</taxon>
        <taxon>Tracheophyta</taxon>
        <taxon>Spermatophyta</taxon>
        <taxon>Magnoliopsida</taxon>
        <taxon>Liliopsida</taxon>
        <taxon>Poales</taxon>
        <taxon>Poaceae</taxon>
        <taxon>PACMAD clade</taxon>
        <taxon>Panicoideae</taxon>
        <taxon>Panicodae</taxon>
        <taxon>Paniceae</taxon>
        <taxon>Panicinae</taxon>
        <taxon>Panicum</taxon>
        <taxon>Panicum sect. Hiantes</taxon>
    </lineage>
</organism>
<dbReference type="EMBL" id="CM029052">
    <property type="protein sequence ID" value="KAG2557296.1"/>
    <property type="molecule type" value="Genomic_DNA"/>
</dbReference>
<sequence>MCAASFAALGGCQSRRGWRCCRRRQQIWCPSLRQRTMENKVALGDVSTSRAFLPPAPSSTERRHRGGSTTVCVAPGDGLRWASISKLLVMLVSSMGRRFGSFKADPARTTCSGRLVRFVISSFWRKGG</sequence>
<dbReference type="AlphaFoldDB" id="A0A8T0PDI0"/>
<dbReference type="Proteomes" id="UP000823388">
    <property type="component" value="Chromosome 8N"/>
</dbReference>
<evidence type="ECO:0000313" key="2">
    <source>
        <dbReference type="Proteomes" id="UP000823388"/>
    </source>
</evidence>
<reference evidence="1" key="1">
    <citation type="submission" date="2020-05" db="EMBL/GenBank/DDBJ databases">
        <title>WGS assembly of Panicum virgatum.</title>
        <authorList>
            <person name="Lovell J.T."/>
            <person name="Jenkins J."/>
            <person name="Shu S."/>
            <person name="Juenger T.E."/>
            <person name="Schmutz J."/>
        </authorList>
    </citation>
    <scope>NUCLEOTIDE SEQUENCE</scope>
    <source>
        <strain evidence="1">AP13</strain>
    </source>
</reference>
<evidence type="ECO:0000313" key="1">
    <source>
        <dbReference type="EMBL" id="KAG2557296.1"/>
    </source>
</evidence>